<comment type="caution">
    <text evidence="1">The sequence shown here is derived from an EMBL/GenBank/DDBJ whole genome shotgun (WGS) entry which is preliminary data.</text>
</comment>
<organism evidence="1 3">
    <name type="scientific">Tritrichomonas musculus</name>
    <dbReference type="NCBI Taxonomy" id="1915356"/>
    <lineage>
        <taxon>Eukaryota</taxon>
        <taxon>Metamonada</taxon>
        <taxon>Parabasalia</taxon>
        <taxon>Tritrichomonadida</taxon>
        <taxon>Tritrichomonadidae</taxon>
        <taxon>Tritrichomonas</taxon>
    </lineage>
</organism>
<gene>
    <name evidence="2" type="ORF">M9Y10_018317</name>
    <name evidence="1" type="ORF">M9Y10_026164</name>
</gene>
<evidence type="ECO:0000313" key="2">
    <source>
        <dbReference type="EMBL" id="KAK8850193.1"/>
    </source>
</evidence>
<dbReference type="EMBL" id="JAPFFF010000338">
    <property type="protein sequence ID" value="KAK8834695.1"/>
    <property type="molecule type" value="Genomic_DNA"/>
</dbReference>
<keyword evidence="3" id="KW-1185">Reference proteome</keyword>
<accession>A0ABR2GN71</accession>
<evidence type="ECO:0000313" key="3">
    <source>
        <dbReference type="Proteomes" id="UP001470230"/>
    </source>
</evidence>
<dbReference type="EMBL" id="JAPFFF010000024">
    <property type="protein sequence ID" value="KAK8850193.1"/>
    <property type="molecule type" value="Genomic_DNA"/>
</dbReference>
<name>A0ABR2GN71_9EUKA</name>
<reference evidence="1 3" key="1">
    <citation type="submission" date="2024-04" db="EMBL/GenBank/DDBJ databases">
        <title>Tritrichomonas musculus Genome.</title>
        <authorList>
            <person name="Alves-Ferreira E."/>
            <person name="Grigg M."/>
            <person name="Lorenzi H."/>
            <person name="Galac M."/>
        </authorList>
    </citation>
    <scope>NUCLEOTIDE SEQUENCE [LARGE SCALE GENOMIC DNA]</scope>
    <source>
        <strain evidence="1 3">EAF2021</strain>
    </source>
</reference>
<evidence type="ECO:0000313" key="1">
    <source>
        <dbReference type="EMBL" id="KAK8834695.1"/>
    </source>
</evidence>
<sequence length="177" mass="20679">MDASIDGNMLLKKTELTNRPLLPSITFFFENEELENNNLISYYCFNKQCSNANNLECIPPSSITGENILLNGHVESPKCTARKMFYGKGPEIERLRNVPHFREPYENLEMFIRLGKPDKATINEIGEKYNEYFHDDIKNKICPKFGRDQKRNKSLAIWFFEDNKHIIIPWLEGIVES</sequence>
<proteinExistence type="predicted"/>
<protein>
    <submittedName>
        <fullName evidence="1">Uncharacterized protein</fullName>
    </submittedName>
</protein>
<dbReference type="Proteomes" id="UP001470230">
    <property type="component" value="Unassembled WGS sequence"/>
</dbReference>